<accession>A0A8K0EH86</accession>
<dbReference type="OrthoDB" id="425681at2759"/>
<evidence type="ECO:0000313" key="2">
    <source>
        <dbReference type="EMBL" id="CAH1248782.1"/>
    </source>
</evidence>
<reference evidence="2" key="1">
    <citation type="submission" date="2022-01" db="EMBL/GenBank/DDBJ databases">
        <authorList>
            <person name="Braso-Vives M."/>
        </authorList>
    </citation>
    <scope>NUCLEOTIDE SEQUENCE</scope>
</reference>
<dbReference type="EMBL" id="OV696702">
    <property type="protein sequence ID" value="CAH1248782.1"/>
    <property type="molecule type" value="Genomic_DNA"/>
</dbReference>
<gene>
    <name evidence="2" type="primary">Hypp8409</name>
    <name evidence="2" type="ORF">BLAG_LOCUS10086</name>
</gene>
<evidence type="ECO:0000256" key="1">
    <source>
        <dbReference type="SAM" id="MobiDB-lite"/>
    </source>
</evidence>
<dbReference type="AlphaFoldDB" id="A0A8K0EH86"/>
<protein>
    <submittedName>
        <fullName evidence="2">Hypp8409 protein</fullName>
    </submittedName>
</protein>
<feature type="region of interest" description="Disordered" evidence="1">
    <location>
        <begin position="109"/>
        <end position="129"/>
    </location>
</feature>
<name>A0A8K0EH86_BRALA</name>
<feature type="compositionally biased region" description="Polar residues" evidence="1">
    <location>
        <begin position="120"/>
        <end position="129"/>
    </location>
</feature>
<sequence>MASWEKTKVQSLCDYETPQAGPVINAHQVEAVDRFCYLGGTISSDCRTDSDTHLRIGRAAATMASLDNIWCNRELSLQTKLYNSLVLSILMCEHLHLFGHIVWADPPLEPATPLREPTPTKWSRTRGTN</sequence>
<evidence type="ECO:0000313" key="3">
    <source>
        <dbReference type="Proteomes" id="UP000838412"/>
    </source>
</evidence>
<proteinExistence type="predicted"/>
<organism evidence="2 3">
    <name type="scientific">Branchiostoma lanceolatum</name>
    <name type="common">Common lancelet</name>
    <name type="synonym">Amphioxus lanceolatum</name>
    <dbReference type="NCBI Taxonomy" id="7740"/>
    <lineage>
        <taxon>Eukaryota</taxon>
        <taxon>Metazoa</taxon>
        <taxon>Chordata</taxon>
        <taxon>Cephalochordata</taxon>
        <taxon>Leptocardii</taxon>
        <taxon>Amphioxiformes</taxon>
        <taxon>Branchiostomatidae</taxon>
        <taxon>Branchiostoma</taxon>
    </lineage>
</organism>
<dbReference type="Proteomes" id="UP000838412">
    <property type="component" value="Chromosome 17"/>
</dbReference>
<keyword evidence="3" id="KW-1185">Reference proteome</keyword>